<accession>A0AAV4Y6B9</accession>
<feature type="compositionally biased region" description="Low complexity" evidence="1">
    <location>
        <begin position="23"/>
        <end position="36"/>
    </location>
</feature>
<organism evidence="2 3">
    <name type="scientific">Caerostris extrusa</name>
    <name type="common">Bark spider</name>
    <name type="synonym">Caerostris bankana</name>
    <dbReference type="NCBI Taxonomy" id="172846"/>
    <lineage>
        <taxon>Eukaryota</taxon>
        <taxon>Metazoa</taxon>
        <taxon>Ecdysozoa</taxon>
        <taxon>Arthropoda</taxon>
        <taxon>Chelicerata</taxon>
        <taxon>Arachnida</taxon>
        <taxon>Araneae</taxon>
        <taxon>Araneomorphae</taxon>
        <taxon>Entelegynae</taxon>
        <taxon>Araneoidea</taxon>
        <taxon>Araneidae</taxon>
        <taxon>Caerostris</taxon>
    </lineage>
</organism>
<evidence type="ECO:0000256" key="1">
    <source>
        <dbReference type="SAM" id="MobiDB-lite"/>
    </source>
</evidence>
<proteinExistence type="predicted"/>
<dbReference type="AlphaFoldDB" id="A0AAV4Y6B9"/>
<feature type="compositionally biased region" description="Basic and acidic residues" evidence="1">
    <location>
        <begin position="123"/>
        <end position="136"/>
    </location>
</feature>
<dbReference type="EMBL" id="BPLR01001492">
    <property type="protein sequence ID" value="GIZ02688.1"/>
    <property type="molecule type" value="Genomic_DNA"/>
</dbReference>
<dbReference type="Proteomes" id="UP001054945">
    <property type="component" value="Unassembled WGS sequence"/>
</dbReference>
<comment type="caution">
    <text evidence="2">The sequence shown here is derived from an EMBL/GenBank/DDBJ whole genome shotgun (WGS) entry which is preliminary data.</text>
</comment>
<feature type="region of interest" description="Disordered" evidence="1">
    <location>
        <begin position="1"/>
        <end position="41"/>
    </location>
</feature>
<sequence>MRRGSALSRPLTTPERTSRRHAPTPLTETESTSSASINPPTVQKCLPLYNKHGKKIGSQFNGNCVWPSFWLISSLKNETSFLKGVHLDSGVRRSRSKHRKLALRKKLLMTAVDQEGHISSLGRGKESRSEQKDPNEARLGPLRATEHPRKDLHRHAPTPLTETESTSSGSINPRLCRNVYPVDLYFAFILVDLITEKRNFFFQMECTWPAVRRESFEVPEAGVEKNSPDDCG</sequence>
<keyword evidence="3" id="KW-1185">Reference proteome</keyword>
<protein>
    <submittedName>
        <fullName evidence="2">Uncharacterized protein</fullName>
    </submittedName>
</protein>
<gene>
    <name evidence="2" type="ORF">CEXT_313351</name>
</gene>
<name>A0AAV4Y6B9_CAEEX</name>
<evidence type="ECO:0000313" key="3">
    <source>
        <dbReference type="Proteomes" id="UP001054945"/>
    </source>
</evidence>
<feature type="region of interest" description="Disordered" evidence="1">
    <location>
        <begin position="118"/>
        <end position="172"/>
    </location>
</feature>
<evidence type="ECO:0000313" key="2">
    <source>
        <dbReference type="EMBL" id="GIZ02688.1"/>
    </source>
</evidence>
<reference evidence="2 3" key="1">
    <citation type="submission" date="2021-06" db="EMBL/GenBank/DDBJ databases">
        <title>Caerostris extrusa draft genome.</title>
        <authorList>
            <person name="Kono N."/>
            <person name="Arakawa K."/>
        </authorList>
    </citation>
    <scope>NUCLEOTIDE SEQUENCE [LARGE SCALE GENOMIC DNA]</scope>
</reference>